<sequence>MSEDGPNVSNMKKHKNIPATIHPRSISQSRSQSHAPRIPLADAATVATEVMFAHSDTIEALQSIMRHPRSLNRDIANWRPPIKQLPRVIDHGELTASISRFRVGPRAMSRIHGYGERRKPAYLIRLRLTDPTGFEVRPEIAEGWVRALIPPHAATAVHEIPSGQAITFVWMVDREYQPLRSPSSMFAGLDRAA</sequence>
<feature type="region of interest" description="Disordered" evidence="1">
    <location>
        <begin position="1"/>
        <end position="36"/>
    </location>
</feature>
<proteinExistence type="predicted"/>
<evidence type="ECO:0000313" key="2">
    <source>
        <dbReference type="EMBL" id="AHI20348.1"/>
    </source>
</evidence>
<evidence type="ECO:0000313" key="3">
    <source>
        <dbReference type="Proteomes" id="UP000019226"/>
    </source>
</evidence>
<accession>A0ABN4CFE3</accession>
<keyword evidence="3" id="KW-1185">Reference proteome</keyword>
<evidence type="ECO:0000256" key="1">
    <source>
        <dbReference type="SAM" id="MobiDB-lite"/>
    </source>
</evidence>
<dbReference type="EMBL" id="CP004350">
    <property type="protein sequence ID" value="AHI20348.1"/>
    <property type="molecule type" value="Genomic_DNA"/>
</dbReference>
<reference evidence="3" key="1">
    <citation type="submission" date="2013-02" db="EMBL/GenBank/DDBJ databases">
        <title>The complete genome sequence of Corynebacterium casei LMG S-19264 (=DSM 44701).</title>
        <authorList>
            <person name="Ruckert C."/>
            <person name="Albersmeier A."/>
            <person name="Kalinowski J."/>
        </authorList>
    </citation>
    <scope>NUCLEOTIDE SEQUENCE [LARGE SCALE GENOMIC DNA]</scope>
    <source>
        <strain evidence="3">LMG S-19264</strain>
    </source>
</reference>
<name>A0ABN4CFE3_9CORY</name>
<dbReference type="Proteomes" id="UP000019226">
    <property type="component" value="Chromosome"/>
</dbReference>
<organism evidence="2 3">
    <name type="scientific">Corynebacterium casei LMG S-19264</name>
    <dbReference type="NCBI Taxonomy" id="1285583"/>
    <lineage>
        <taxon>Bacteria</taxon>
        <taxon>Bacillati</taxon>
        <taxon>Actinomycetota</taxon>
        <taxon>Actinomycetes</taxon>
        <taxon>Mycobacteriales</taxon>
        <taxon>Corynebacteriaceae</taxon>
        <taxon>Corynebacterium</taxon>
    </lineage>
</organism>
<gene>
    <name evidence="2" type="ORF">CCASEI_08925</name>
</gene>
<feature type="compositionally biased region" description="Polar residues" evidence="1">
    <location>
        <begin position="25"/>
        <end position="34"/>
    </location>
</feature>
<protein>
    <submittedName>
        <fullName evidence="2">Uncharacterized protein</fullName>
    </submittedName>
</protein>